<gene>
    <name evidence="1" type="ORF">WMO37_07320</name>
</gene>
<evidence type="ECO:0000313" key="2">
    <source>
        <dbReference type="Proteomes" id="UP001546774"/>
    </source>
</evidence>
<organism evidence="1 2">
    <name type="scientific">Lachnospira intestinalis</name>
    <dbReference type="NCBI Taxonomy" id="3133158"/>
    <lineage>
        <taxon>Bacteria</taxon>
        <taxon>Bacillati</taxon>
        <taxon>Bacillota</taxon>
        <taxon>Clostridia</taxon>
        <taxon>Lachnospirales</taxon>
        <taxon>Lachnospiraceae</taxon>
        <taxon>Lachnospira</taxon>
    </lineage>
</organism>
<keyword evidence="2" id="KW-1185">Reference proteome</keyword>
<dbReference type="SUPFAM" id="SSF53474">
    <property type="entry name" value="alpha/beta-Hydrolases"/>
    <property type="match status" value="1"/>
</dbReference>
<dbReference type="Pfam" id="PF11187">
    <property type="entry name" value="Mbeg1-like"/>
    <property type="match status" value="1"/>
</dbReference>
<sequence length="367" mass="41364">MGGIEDYIKWRGDLTFEQSAFNEVDNLVLSQIAYVDFKNIIPAAGSKEKITLRQAAHDFFDLNDEEELQKVTSFIREAPFFMRIAAESRRFGDIVLSDYADVTDDHEEKQFAAFCAELPDDTYYIAFRGTDDTIIGWKEDFNMGVMMPVPSQLEAVEYVNTVMRWKRGKLRLGGHSKGGNLAIYAAVFAKPSIQRKVVKVYNNDGPGFTKEMIESEAYRKMLPQIQTIVPQHSLVGMLLWQEEEYLVVCSSQTGIMQHDAMSWQVEGKCFVTCPSLSANSKNFHEAITSWLEGLSAKEREKFVDTLFELITASGAKTLSDINADILRSANATIKMFGTLDAGTKGLLLKILKALSTEIKRARKSKNR</sequence>
<dbReference type="InterPro" id="IPR029058">
    <property type="entry name" value="AB_hydrolase_fold"/>
</dbReference>
<proteinExistence type="predicted"/>
<name>A0ABV1H5T7_9FIRM</name>
<dbReference type="EMBL" id="JBBMFS010000005">
    <property type="protein sequence ID" value="MEQ2554828.1"/>
    <property type="molecule type" value="Genomic_DNA"/>
</dbReference>
<reference evidence="1" key="1">
    <citation type="submission" date="2024-03" db="EMBL/GenBank/DDBJ databases">
        <title>Human intestinal bacterial collection.</title>
        <authorList>
            <person name="Pauvert C."/>
            <person name="Hitch T.C.A."/>
            <person name="Clavel T."/>
        </authorList>
    </citation>
    <scope>NUCLEOTIDE SEQUENCE [LARGE SCALE GENOMIC DNA]</scope>
    <source>
        <strain evidence="1">CLA-AA-H89B</strain>
    </source>
</reference>
<accession>A0ABV1H5T7</accession>
<protein>
    <submittedName>
        <fullName evidence="1">DUF2974 domain-containing protein</fullName>
    </submittedName>
</protein>
<comment type="caution">
    <text evidence="1">The sequence shown here is derived from an EMBL/GenBank/DDBJ whole genome shotgun (WGS) entry which is preliminary data.</text>
</comment>
<evidence type="ECO:0000313" key="1">
    <source>
        <dbReference type="EMBL" id="MEQ2554828.1"/>
    </source>
</evidence>
<dbReference type="InterPro" id="IPR024499">
    <property type="entry name" value="Mbeg1-like"/>
</dbReference>
<dbReference type="Proteomes" id="UP001546774">
    <property type="component" value="Unassembled WGS sequence"/>
</dbReference>